<protein>
    <recommendedName>
        <fullName evidence="3">Lipoprotein</fullName>
    </recommendedName>
</protein>
<keyword evidence="2" id="KW-1185">Reference proteome</keyword>
<dbReference type="Proteomes" id="UP000217343">
    <property type="component" value="Chromosome"/>
</dbReference>
<dbReference type="EMBL" id="CP022203">
    <property type="protein sequence ID" value="ATB50946.1"/>
    <property type="molecule type" value="Genomic_DNA"/>
</dbReference>
<evidence type="ECO:0000313" key="1">
    <source>
        <dbReference type="EMBL" id="ATB50946.1"/>
    </source>
</evidence>
<gene>
    <name evidence="1" type="ORF">MYMAC_006603</name>
</gene>
<evidence type="ECO:0008006" key="3">
    <source>
        <dbReference type="Google" id="ProtNLM"/>
    </source>
</evidence>
<name>A0A250K6E6_9BACT</name>
<dbReference type="KEGG" id="mmas:MYMAC_006603"/>
<dbReference type="PROSITE" id="PS51257">
    <property type="entry name" value="PROKAR_LIPOPROTEIN"/>
    <property type="match status" value="1"/>
</dbReference>
<dbReference type="AlphaFoldDB" id="A0A250K6E6"/>
<accession>A0A250K6E6</accession>
<sequence>MNGRYIGATIILGLVGGCVATVLRPVESTTFTRVELPDGRQCSEDVVALDVGACLYDERWWGPGGSSRSGLVRCGEMMDVCGRERACDCTRTQALFACEPDRTVRLFADGGVEPVFPMDDKQAPLPPLAPVRFLGTNEFGDCAFAMSPPMMGRCSIGGLIPSGDPYESMQIGMVVPFGEDR</sequence>
<proteinExistence type="predicted"/>
<reference evidence="1 2" key="1">
    <citation type="submission" date="2017-06" db="EMBL/GenBank/DDBJ databases">
        <title>Sequencing and comparative analysis of myxobacterial genomes.</title>
        <authorList>
            <person name="Rupp O."/>
            <person name="Goesmann A."/>
            <person name="Sogaard-Andersen L."/>
        </authorList>
    </citation>
    <scope>NUCLEOTIDE SEQUENCE [LARGE SCALE GENOMIC DNA]</scope>
    <source>
        <strain evidence="1 2">DSM 14697</strain>
    </source>
</reference>
<dbReference type="RefSeq" id="WP_157770484.1">
    <property type="nucleotide sequence ID" value="NZ_CP022203.1"/>
</dbReference>
<evidence type="ECO:0000313" key="2">
    <source>
        <dbReference type="Proteomes" id="UP000217343"/>
    </source>
</evidence>
<organism evidence="1 2">
    <name type="scientific">Corallococcus macrosporus DSM 14697</name>
    <dbReference type="NCBI Taxonomy" id="1189310"/>
    <lineage>
        <taxon>Bacteria</taxon>
        <taxon>Pseudomonadati</taxon>
        <taxon>Myxococcota</taxon>
        <taxon>Myxococcia</taxon>
        <taxon>Myxococcales</taxon>
        <taxon>Cystobacterineae</taxon>
        <taxon>Myxococcaceae</taxon>
        <taxon>Corallococcus</taxon>
    </lineage>
</organism>